<evidence type="ECO:0000313" key="2">
    <source>
        <dbReference type="EMBL" id="CAA9219774.1"/>
    </source>
</evidence>
<feature type="compositionally biased region" description="Basic and acidic residues" evidence="1">
    <location>
        <begin position="29"/>
        <end position="39"/>
    </location>
</feature>
<sequence length="215" mass="22697">AVRGPLPPHNERPRGDVAVARLRTTAAARELERRGDRAGQRSAGGGARHRDARPAAGGGPRGPAPRQPAHAGHRADQPGGPRPHRVDPARDAGRLPGDAVPHGGTARPPAPAPRRRPPDRPALPAPRRDHGGHRARAGVRREQAGEPLAHRVRGGRRPHPPPARAGDVAGAAGHARVGWAADLQHRRGLHRLPAPQARGRADPHGPRARLHPRGL</sequence>
<gene>
    <name evidence="2" type="ORF">AVDCRST_MAG54-508</name>
</gene>
<feature type="compositionally biased region" description="Basic and acidic residues" evidence="1">
    <location>
        <begin position="84"/>
        <end position="93"/>
    </location>
</feature>
<feature type="compositionally biased region" description="Basic residues" evidence="1">
    <location>
        <begin position="206"/>
        <end position="215"/>
    </location>
</feature>
<accession>A0A6J4HE29</accession>
<feature type="compositionally biased region" description="Basic residues" evidence="1">
    <location>
        <begin position="150"/>
        <end position="159"/>
    </location>
</feature>
<feature type="non-terminal residue" evidence="2">
    <location>
        <position position="215"/>
    </location>
</feature>
<protein>
    <submittedName>
        <fullName evidence="2">Uncharacterized protein</fullName>
    </submittedName>
</protein>
<feature type="compositionally biased region" description="Low complexity" evidence="1">
    <location>
        <begin position="17"/>
        <end position="28"/>
    </location>
</feature>
<evidence type="ECO:0000256" key="1">
    <source>
        <dbReference type="SAM" id="MobiDB-lite"/>
    </source>
</evidence>
<dbReference type="EMBL" id="CADCTH010000070">
    <property type="protein sequence ID" value="CAA9219774.1"/>
    <property type="molecule type" value="Genomic_DNA"/>
</dbReference>
<name>A0A6J4HE29_9PSEU</name>
<feature type="region of interest" description="Disordered" evidence="1">
    <location>
        <begin position="188"/>
        <end position="215"/>
    </location>
</feature>
<reference evidence="2" key="1">
    <citation type="submission" date="2020-02" db="EMBL/GenBank/DDBJ databases">
        <authorList>
            <person name="Meier V. D."/>
        </authorList>
    </citation>
    <scope>NUCLEOTIDE SEQUENCE</scope>
    <source>
        <strain evidence="2">AVDCRST_MAG54</strain>
    </source>
</reference>
<feature type="region of interest" description="Disordered" evidence="1">
    <location>
        <begin position="1"/>
        <end position="174"/>
    </location>
</feature>
<dbReference type="AlphaFoldDB" id="A0A6J4HE29"/>
<feature type="non-terminal residue" evidence="2">
    <location>
        <position position="1"/>
    </location>
</feature>
<organism evidence="2">
    <name type="scientific">uncultured Actinomycetospora sp</name>
    <dbReference type="NCBI Taxonomy" id="1135996"/>
    <lineage>
        <taxon>Bacteria</taxon>
        <taxon>Bacillati</taxon>
        <taxon>Actinomycetota</taxon>
        <taxon>Actinomycetes</taxon>
        <taxon>Pseudonocardiales</taxon>
        <taxon>Pseudonocardiaceae</taxon>
        <taxon>Actinomycetospora</taxon>
        <taxon>environmental samples</taxon>
    </lineage>
</organism>
<proteinExistence type="predicted"/>